<sequence length="1075" mass="120403" precursor="true">MAKRNINSLILSAPAICLLLFFTTASCIAVFAENKIWWGYEDDNWDTAGNWATEGVPGSADPVFIDHRASGEFKYPVITDANTDSRCAVLKLSQYGTGGRLDVIGGVLAIESLAYIGVGAAYECQLNVSGGEMLVGTHMYVPYAGVTSVNITGGKVSVSGSLVFCHQSVADGFINLARGTLEAGALLWNTGETRFGHINIENGKLIINSTADRTGQLQALIDSGNITAYGSGSTRYNWVSHPKAAFKIEYTGTSTVLTAAIEDVNTAWDPSPADGGCVDVTEGSANLAWLSGDNTRQEAGHDLYLGASYEEVNIAETDSPCWQGRLDSSSFETGPLDFRSGYYWRVDQIDTAGEVHRGDVWSFTTLPSRRQAKELFPPDNGLLGESLINDPNTKISWQSGEDAVTHKIYFGTCYDTVSEAENDCLITFKGNIDEPAREFSPGALQKGSEYFWRVDEIDHNGGLTKGEVWSFWAGYDVHNTRVASQGFNAWYKVDPDKAWVEQQAEIALEMGCEIYKFQLKPDKNENYEDGTAEPQTADTAEVTSLLTRVQNVPVWQRVLDMPFRYTLIWAYPVSGLNLHDGYSQEEAQAEYQELYDLTIYLLLEYQNTNRSFMLGNWEGDWHLLEGYDDTVEPRPEMIETMKLWFANRQAAVKDARNSLPQIQGVNVYHYVEMNKVQSAIDGVVGEGAYRLVNTVLPYITVDAVSYSARNATHFISEMPERLYTHLDYIESNANFTGCWPFEKAVFIGEYGTGTVSENVLAIKAASNWGCPFILYWSIYATEPRFDFYFVGPDGSNTEQYDLHQQILSKINAQKEIYNIYLNRNPYESCLESLMNQFDRISVSGLMSYIVNSDASKIAIGSREFLRNLFIALLHTNDETTAQFSDMLDQIDDSTITRWQAIELIMNGSEFRDLITDAQFARYLCENVLLVEPENVDPEDLTAVEQRLESESRFALWQEFLNDSRGCMNAIRRRYSNRSSNYIDWQYSYGVTDAAKSRYLPSLKRFWCRLSEPGSYTADFDGNCAVDIADFQILAQNWISGPRDYLPGDINGSGNVDFHDFEILSQYWLAASVTGE</sequence>
<evidence type="ECO:0008006" key="3">
    <source>
        <dbReference type="Google" id="ProtNLM"/>
    </source>
</evidence>
<dbReference type="KEGG" id="pbas:SMSP2_01363"/>
<name>A0A1Q2MEC3_9BACT</name>
<accession>A0A1Q2MEC3</accession>
<dbReference type="AlphaFoldDB" id="A0A1Q2MEC3"/>
<dbReference type="SUPFAM" id="SSF63446">
    <property type="entry name" value="Type I dockerin domain"/>
    <property type="match status" value="1"/>
</dbReference>
<evidence type="ECO:0000313" key="2">
    <source>
        <dbReference type="Proteomes" id="UP000188181"/>
    </source>
</evidence>
<protein>
    <recommendedName>
        <fullName evidence="3">Dockerin domain-containing protein</fullName>
    </recommendedName>
</protein>
<dbReference type="STRING" id="1851148.SMSP2_01363"/>
<proteinExistence type="predicted"/>
<dbReference type="Gene3D" id="1.10.1330.10">
    <property type="entry name" value="Dockerin domain"/>
    <property type="match status" value="1"/>
</dbReference>
<dbReference type="InterPro" id="IPR036439">
    <property type="entry name" value="Dockerin_dom_sf"/>
</dbReference>
<dbReference type="InterPro" id="IPR018247">
    <property type="entry name" value="EF_Hand_1_Ca_BS"/>
</dbReference>
<evidence type="ECO:0000313" key="1">
    <source>
        <dbReference type="EMBL" id="AQQ70999.1"/>
    </source>
</evidence>
<reference evidence="2" key="1">
    <citation type="submission" date="2017-02" db="EMBL/GenBank/DDBJ databases">
        <title>Comparative genomics and description of representatives of a novel lineage of planctomycetes thriving in anoxic sediments.</title>
        <authorList>
            <person name="Spring S."/>
            <person name="Bunk B."/>
            <person name="Sproer C."/>
        </authorList>
    </citation>
    <scope>NUCLEOTIDE SEQUENCE [LARGE SCALE GENOMIC DNA]</scope>
    <source>
        <strain evidence="2">SM-Chi-D1</strain>
    </source>
</reference>
<dbReference type="OrthoDB" id="9815836at2"/>
<dbReference type="GO" id="GO:0000272">
    <property type="term" value="P:polysaccharide catabolic process"/>
    <property type="evidence" value="ECO:0007669"/>
    <property type="project" value="InterPro"/>
</dbReference>
<dbReference type="PROSITE" id="PS51257">
    <property type="entry name" value="PROKAR_LIPOPROTEIN"/>
    <property type="match status" value="1"/>
</dbReference>
<dbReference type="EMBL" id="CP019646">
    <property type="protein sequence ID" value="AQQ70999.1"/>
    <property type="molecule type" value="Genomic_DNA"/>
</dbReference>
<keyword evidence="2" id="KW-1185">Reference proteome</keyword>
<organism evidence="1 2">
    <name type="scientific">Limihaloglobus sulfuriphilus</name>
    <dbReference type="NCBI Taxonomy" id="1851148"/>
    <lineage>
        <taxon>Bacteria</taxon>
        <taxon>Pseudomonadati</taxon>
        <taxon>Planctomycetota</taxon>
        <taxon>Phycisphaerae</taxon>
        <taxon>Sedimentisphaerales</taxon>
        <taxon>Sedimentisphaeraceae</taxon>
        <taxon>Limihaloglobus</taxon>
    </lineage>
</organism>
<dbReference type="PROSITE" id="PS00018">
    <property type="entry name" value="EF_HAND_1"/>
    <property type="match status" value="1"/>
</dbReference>
<dbReference type="RefSeq" id="WP_146683219.1">
    <property type="nucleotide sequence ID" value="NZ_CP019646.1"/>
</dbReference>
<gene>
    <name evidence="1" type="ORF">SMSP2_01363</name>
</gene>
<dbReference type="Proteomes" id="UP000188181">
    <property type="component" value="Chromosome"/>
</dbReference>